<dbReference type="PANTHER" id="PTHR35861:SF1">
    <property type="entry name" value="PHAGE TAIL SHEATH PROTEIN"/>
    <property type="match status" value="1"/>
</dbReference>
<dbReference type="Pfam" id="PF17482">
    <property type="entry name" value="Phage_sheath_1C"/>
    <property type="match status" value="1"/>
</dbReference>
<dbReference type="Proteomes" id="UP001147752">
    <property type="component" value="Unassembled WGS sequence"/>
</dbReference>
<name>A0A9W9RHI4_9EURO</name>
<evidence type="ECO:0000256" key="1">
    <source>
        <dbReference type="ARBA" id="ARBA00008005"/>
    </source>
</evidence>
<dbReference type="OrthoDB" id="2433322at2759"/>
<reference evidence="3" key="1">
    <citation type="submission" date="2022-12" db="EMBL/GenBank/DDBJ databases">
        <authorList>
            <person name="Petersen C."/>
        </authorList>
    </citation>
    <scope>NUCLEOTIDE SEQUENCE</scope>
    <source>
        <strain evidence="3">IBT 3081</strain>
    </source>
</reference>
<dbReference type="PANTHER" id="PTHR35861">
    <property type="match status" value="1"/>
</dbReference>
<protein>
    <recommendedName>
        <fullName evidence="2">Tail sheath protein C-terminal domain-containing protein</fullName>
    </recommendedName>
</protein>
<dbReference type="RefSeq" id="XP_056575668.1">
    <property type="nucleotide sequence ID" value="XM_056727096.1"/>
</dbReference>
<accession>A0A9W9RHI4</accession>
<dbReference type="EMBL" id="JAPZBT010000004">
    <property type="protein sequence ID" value="KAJ5360182.1"/>
    <property type="molecule type" value="Genomic_DNA"/>
</dbReference>
<feature type="domain" description="Tail sheath protein C-terminal" evidence="2">
    <location>
        <begin position="67"/>
        <end position="168"/>
    </location>
</feature>
<sequence>MAGLYCKLDHERGVWAAPANKPLQGGVHPIYSITDSQQAKHASINMIREFPRVGSLPWGARTLDPNSDMFRYISVRRLFDAVARYIRSTLQTVLSAPNEPPTWEYVRTAIDTYLSEIWQKGGLQGASAQDGYFVQIGSGITMSSEDVSRGLIRVKVGLAAIRPAEFIILVASQLQE</sequence>
<comment type="caution">
    <text evidence="3">The sequence shown here is derived from an EMBL/GenBank/DDBJ whole genome shotgun (WGS) entry which is preliminary data.</text>
</comment>
<reference evidence="3" key="2">
    <citation type="journal article" date="2023" name="IMA Fungus">
        <title>Comparative genomic study of the Penicillium genus elucidates a diverse pangenome and 15 lateral gene transfer events.</title>
        <authorList>
            <person name="Petersen C."/>
            <person name="Sorensen T."/>
            <person name="Nielsen M.R."/>
            <person name="Sondergaard T.E."/>
            <person name="Sorensen J.L."/>
            <person name="Fitzpatrick D.A."/>
            <person name="Frisvad J.C."/>
            <person name="Nielsen K.L."/>
        </authorList>
    </citation>
    <scope>NUCLEOTIDE SEQUENCE</scope>
    <source>
        <strain evidence="3">IBT 3081</strain>
    </source>
</reference>
<comment type="similarity">
    <text evidence="1">Belongs to the myoviridae tail sheath protein family.</text>
</comment>
<dbReference type="InterPro" id="IPR052042">
    <property type="entry name" value="Tail_sheath_structural"/>
</dbReference>
<evidence type="ECO:0000313" key="4">
    <source>
        <dbReference type="Proteomes" id="UP001147752"/>
    </source>
</evidence>
<proteinExistence type="inferred from homology"/>
<dbReference type="InterPro" id="IPR020287">
    <property type="entry name" value="Tail_sheath_C"/>
</dbReference>
<dbReference type="GeneID" id="81466279"/>
<evidence type="ECO:0000313" key="3">
    <source>
        <dbReference type="EMBL" id="KAJ5360182.1"/>
    </source>
</evidence>
<dbReference type="AlphaFoldDB" id="A0A9W9RHI4"/>
<gene>
    <name evidence="3" type="ORF">N7517_009373</name>
</gene>
<keyword evidence="4" id="KW-1185">Reference proteome</keyword>
<organism evidence="3 4">
    <name type="scientific">Penicillium concentricum</name>
    <dbReference type="NCBI Taxonomy" id="293559"/>
    <lineage>
        <taxon>Eukaryota</taxon>
        <taxon>Fungi</taxon>
        <taxon>Dikarya</taxon>
        <taxon>Ascomycota</taxon>
        <taxon>Pezizomycotina</taxon>
        <taxon>Eurotiomycetes</taxon>
        <taxon>Eurotiomycetidae</taxon>
        <taxon>Eurotiales</taxon>
        <taxon>Aspergillaceae</taxon>
        <taxon>Penicillium</taxon>
    </lineage>
</organism>
<evidence type="ECO:0000259" key="2">
    <source>
        <dbReference type="Pfam" id="PF17482"/>
    </source>
</evidence>